<dbReference type="EMBL" id="JARKNE010000002">
    <property type="protein sequence ID" value="KAK5842301.1"/>
    <property type="molecule type" value="Genomic_DNA"/>
</dbReference>
<reference evidence="1 2" key="1">
    <citation type="submission" date="2023-03" db="EMBL/GenBank/DDBJ databases">
        <title>WGS of Gossypium arboreum.</title>
        <authorList>
            <person name="Yu D."/>
        </authorList>
    </citation>
    <scope>NUCLEOTIDE SEQUENCE [LARGE SCALE GENOMIC DNA]</scope>
    <source>
        <tissue evidence="1">Leaf</tissue>
    </source>
</reference>
<proteinExistence type="predicted"/>
<name>A0ABR0QTH5_GOSAR</name>
<dbReference type="Proteomes" id="UP001358586">
    <property type="component" value="Chromosome 2"/>
</dbReference>
<protein>
    <submittedName>
        <fullName evidence="1">Uncharacterized protein</fullName>
    </submittedName>
</protein>
<keyword evidence="2" id="KW-1185">Reference proteome</keyword>
<sequence length="95" mass="10832">MGTRSTDKRYGGTVIRIWDEFQKEFKISNLSDNEAFLSFMDGFKPWAKQELQCRGVQELAKGIKVVESLIELVLRKEKSEFSKPDGKGNGGEDEE</sequence>
<evidence type="ECO:0000313" key="1">
    <source>
        <dbReference type="EMBL" id="KAK5842301.1"/>
    </source>
</evidence>
<accession>A0ABR0QTH5</accession>
<comment type="caution">
    <text evidence="1">The sequence shown here is derived from an EMBL/GenBank/DDBJ whole genome shotgun (WGS) entry which is preliminary data.</text>
</comment>
<organism evidence="1 2">
    <name type="scientific">Gossypium arboreum</name>
    <name type="common">Tree cotton</name>
    <name type="synonym">Gossypium nanking</name>
    <dbReference type="NCBI Taxonomy" id="29729"/>
    <lineage>
        <taxon>Eukaryota</taxon>
        <taxon>Viridiplantae</taxon>
        <taxon>Streptophyta</taxon>
        <taxon>Embryophyta</taxon>
        <taxon>Tracheophyta</taxon>
        <taxon>Spermatophyta</taxon>
        <taxon>Magnoliopsida</taxon>
        <taxon>eudicotyledons</taxon>
        <taxon>Gunneridae</taxon>
        <taxon>Pentapetalae</taxon>
        <taxon>rosids</taxon>
        <taxon>malvids</taxon>
        <taxon>Malvales</taxon>
        <taxon>Malvaceae</taxon>
        <taxon>Malvoideae</taxon>
        <taxon>Gossypium</taxon>
    </lineage>
</organism>
<evidence type="ECO:0000313" key="2">
    <source>
        <dbReference type="Proteomes" id="UP001358586"/>
    </source>
</evidence>
<gene>
    <name evidence="1" type="ORF">PVK06_004639</name>
</gene>